<dbReference type="InterPro" id="IPR036264">
    <property type="entry name" value="Bact_exopeptidase_dim_dom"/>
</dbReference>
<dbReference type="PIRSF" id="PIRSF037226">
    <property type="entry name" value="Amidohydrolase_ACY1L2_prd"/>
    <property type="match status" value="1"/>
</dbReference>
<protein>
    <recommendedName>
        <fullName evidence="1">Peptidase M20 domain-containing protein 2</fullName>
    </recommendedName>
</protein>
<dbReference type="PANTHER" id="PTHR30575:SF0">
    <property type="entry name" value="XAA-ARG DIPEPTIDASE"/>
    <property type="match status" value="1"/>
</dbReference>
<organism evidence="3 4">
    <name type="scientific">Falsibacillus albus</name>
    <dbReference type="NCBI Taxonomy" id="2478915"/>
    <lineage>
        <taxon>Bacteria</taxon>
        <taxon>Bacillati</taxon>
        <taxon>Bacillota</taxon>
        <taxon>Bacilli</taxon>
        <taxon>Bacillales</taxon>
        <taxon>Bacillaceae</taxon>
        <taxon>Falsibacillus</taxon>
    </lineage>
</organism>
<dbReference type="GO" id="GO:0005737">
    <property type="term" value="C:cytoplasm"/>
    <property type="evidence" value="ECO:0007669"/>
    <property type="project" value="TreeGrafter"/>
</dbReference>
<dbReference type="Proteomes" id="UP000276770">
    <property type="component" value="Unassembled WGS sequence"/>
</dbReference>
<dbReference type="EMBL" id="RCVZ01000006">
    <property type="protein sequence ID" value="RLQ95568.1"/>
    <property type="molecule type" value="Genomic_DNA"/>
</dbReference>
<dbReference type="GO" id="GO:0046657">
    <property type="term" value="P:folic acid catabolic process"/>
    <property type="evidence" value="ECO:0007669"/>
    <property type="project" value="TreeGrafter"/>
</dbReference>
<dbReference type="InterPro" id="IPR002933">
    <property type="entry name" value="Peptidase_M20"/>
</dbReference>
<evidence type="ECO:0000259" key="2">
    <source>
        <dbReference type="Pfam" id="PF07687"/>
    </source>
</evidence>
<evidence type="ECO:0000256" key="1">
    <source>
        <dbReference type="PIRNR" id="PIRNR037226"/>
    </source>
</evidence>
<dbReference type="InterPro" id="IPR052030">
    <property type="entry name" value="Peptidase_M20/M20A_hydrolases"/>
</dbReference>
<dbReference type="FunFam" id="3.30.70.360:FF:000004">
    <property type="entry name" value="Peptidase M20 domain-containing protein 2"/>
    <property type="match status" value="1"/>
</dbReference>
<dbReference type="Gene3D" id="3.30.70.360">
    <property type="match status" value="1"/>
</dbReference>
<dbReference type="Pfam" id="PF01546">
    <property type="entry name" value="Peptidase_M20"/>
    <property type="match status" value="1"/>
</dbReference>
<dbReference type="NCBIfam" id="TIGR01891">
    <property type="entry name" value="amidohydrolases"/>
    <property type="match status" value="1"/>
</dbReference>
<dbReference type="PANTHER" id="PTHR30575">
    <property type="entry name" value="PEPTIDASE M20"/>
    <property type="match status" value="1"/>
</dbReference>
<dbReference type="OrthoDB" id="9781032at2"/>
<feature type="domain" description="Peptidase M20 dimerisation" evidence="2">
    <location>
        <begin position="165"/>
        <end position="252"/>
    </location>
</feature>
<comment type="caution">
    <text evidence="3">The sequence shown here is derived from an EMBL/GenBank/DDBJ whole genome shotgun (WGS) entry which is preliminary data.</text>
</comment>
<dbReference type="Pfam" id="PF07687">
    <property type="entry name" value="M20_dimer"/>
    <property type="match status" value="1"/>
</dbReference>
<dbReference type="Gene3D" id="3.40.630.10">
    <property type="entry name" value="Zn peptidases"/>
    <property type="match status" value="1"/>
</dbReference>
<dbReference type="GO" id="GO:0016805">
    <property type="term" value="F:dipeptidase activity"/>
    <property type="evidence" value="ECO:0007669"/>
    <property type="project" value="InterPro"/>
</dbReference>
<evidence type="ECO:0000313" key="3">
    <source>
        <dbReference type="EMBL" id="RLQ95568.1"/>
    </source>
</evidence>
<dbReference type="InterPro" id="IPR011650">
    <property type="entry name" value="Peptidase_M20_dimer"/>
</dbReference>
<evidence type="ECO:0000313" key="4">
    <source>
        <dbReference type="Proteomes" id="UP000276770"/>
    </source>
</evidence>
<dbReference type="SUPFAM" id="SSF55031">
    <property type="entry name" value="Bacterial exopeptidase dimerisation domain"/>
    <property type="match status" value="1"/>
</dbReference>
<sequence length="387" mass="42164">MELTDKMKEEFYEISEYIYQNPELGDKEYKSSQKLITFLKDHGFYVEKGIVNRETAFKAVFKSDKPGPVIAYLCEYDALPEIGHGCGHNMIGTMSMAAGVILSKFVSETGGEIMVLGTPAEETNGAKVAMAEQGVFEGIDAAMMVHPSGQSYESGESLAMDAIEFEYHGKTSHAAASPEKGINALDAVLMLFNGINALRQQVRQDVRMHGIIADGGVAANVIPDYARAQFYFRAKDRGYLNEIVEKVKGIAEGASRMTGAELKMNNYELSYDDMVTNHALSSAFTANLKFAGVDEVKQASKGLGSLDMGNVSHVVPAIHPYIGLDCPGLIGHTREMAQLTVSEQGKRALIQGIKALALTGYDVLTDRDLLERIKAEFYENSSGRVNG</sequence>
<name>A0A3L7JXE4_9BACI</name>
<dbReference type="CDD" id="cd05672">
    <property type="entry name" value="M20_ACY1L2-like"/>
    <property type="match status" value="1"/>
</dbReference>
<dbReference type="InterPro" id="IPR017144">
    <property type="entry name" value="Xaa-Arg_dipeptidase"/>
</dbReference>
<proteinExistence type="inferred from homology"/>
<dbReference type="AlphaFoldDB" id="A0A3L7JXE4"/>
<gene>
    <name evidence="3" type="ORF">D9X91_10525</name>
</gene>
<dbReference type="SUPFAM" id="SSF53187">
    <property type="entry name" value="Zn-dependent exopeptidases"/>
    <property type="match status" value="1"/>
</dbReference>
<dbReference type="GO" id="GO:0071713">
    <property type="term" value="F:para-aminobenzoyl-glutamate hydrolase activity"/>
    <property type="evidence" value="ECO:0007669"/>
    <property type="project" value="TreeGrafter"/>
</dbReference>
<accession>A0A3L7JXE4</accession>
<reference evidence="3 4" key="1">
    <citation type="submission" date="2018-10" db="EMBL/GenBank/DDBJ databases">
        <title>Falsibacillus sp. genome draft.</title>
        <authorList>
            <person name="Shi S."/>
        </authorList>
    </citation>
    <scope>NUCLEOTIDE SEQUENCE [LARGE SCALE GENOMIC DNA]</scope>
    <source>
        <strain evidence="3 4">GY 10110</strain>
    </source>
</reference>
<comment type="similarity">
    <text evidence="1">Belongs to the peptidase M20A family.</text>
</comment>
<dbReference type="InterPro" id="IPR017439">
    <property type="entry name" value="Amidohydrolase"/>
</dbReference>
<keyword evidence="4" id="KW-1185">Reference proteome</keyword>